<evidence type="ECO:0000313" key="2">
    <source>
        <dbReference type="Proteomes" id="UP001230649"/>
    </source>
</evidence>
<organism evidence="1 2">
    <name type="scientific">Naganishia adeliensis</name>
    <dbReference type="NCBI Taxonomy" id="92952"/>
    <lineage>
        <taxon>Eukaryota</taxon>
        <taxon>Fungi</taxon>
        <taxon>Dikarya</taxon>
        <taxon>Basidiomycota</taxon>
        <taxon>Agaricomycotina</taxon>
        <taxon>Tremellomycetes</taxon>
        <taxon>Filobasidiales</taxon>
        <taxon>Filobasidiaceae</taxon>
        <taxon>Naganishia</taxon>
    </lineage>
</organism>
<dbReference type="Proteomes" id="UP001230649">
    <property type="component" value="Unassembled WGS sequence"/>
</dbReference>
<sequence>MPLHYPSKTVKLPFNAPHLSSSSSTDEAGFLKTKRTYTTSQIEQTICGMSMREAAKQKHQQCSEPFYATAIREAIKSDSASSSEEKRKMMEMLARFERGETEGGNGSDVNGLEELLKGMGGLEGGKGQAGGEEGAEEEGFEELEALIQRLGDGSDIDNMDLQEILDLLPPSHRDQFMSLVSDPNSEQVQRLLGSLEEAERKDLEGGSLPWFMLKDSNDQDEEDGDSPEAESSPTVRNTVRPRPVSDEVTHGINVDPAVGVKLLYNTLAICLTYVQVLISHSLPSLGHVWTRQSGFSDDDRPEILSDDILRMVPFLGDVKSTLRFASIREVWEDVWTHMGEANSLNTRQATDSRGSSGAKDQLMTVLAQVQRMLVPSLDLAEEREQGVELALSDLHDFFAKSLARLFEETTGSDNDHGTTKPHIPNGTTRRQQKALLASEKKVAFYVAAVQAVRRQYGRQVWLELSAEVGREIESLRAEMQNKQEDTIPGGSAEDSVVRRIEGLTDSNSTSSSLANTNNAPTVARIEEL</sequence>
<comment type="caution">
    <text evidence="1">The sequence shown here is derived from an EMBL/GenBank/DDBJ whole genome shotgun (WGS) entry which is preliminary data.</text>
</comment>
<protein>
    <submittedName>
        <fullName evidence="1">Uncharacterized protein</fullName>
    </submittedName>
</protein>
<dbReference type="EMBL" id="JASBWS010000010">
    <property type="protein sequence ID" value="KAJ9114105.1"/>
    <property type="molecule type" value="Genomic_DNA"/>
</dbReference>
<keyword evidence="2" id="KW-1185">Reference proteome</keyword>
<evidence type="ECO:0000313" key="1">
    <source>
        <dbReference type="EMBL" id="KAJ9114105.1"/>
    </source>
</evidence>
<gene>
    <name evidence="1" type="ORF">QFC20_001621</name>
</gene>
<name>A0ACC2WSE7_9TREE</name>
<accession>A0ACC2WSE7</accession>
<proteinExistence type="predicted"/>
<reference evidence="1" key="1">
    <citation type="submission" date="2023-04" db="EMBL/GenBank/DDBJ databases">
        <title>Draft Genome sequencing of Naganishia species isolated from polar environments using Oxford Nanopore Technology.</title>
        <authorList>
            <person name="Leo P."/>
            <person name="Venkateswaran K."/>
        </authorList>
    </citation>
    <scope>NUCLEOTIDE SEQUENCE</scope>
    <source>
        <strain evidence="1">MNA-CCFEE 5262</strain>
    </source>
</reference>